<feature type="non-terminal residue" evidence="3">
    <location>
        <position position="77"/>
    </location>
</feature>
<evidence type="ECO:0000313" key="3">
    <source>
        <dbReference type="EMBL" id="CAH2049959.1"/>
    </source>
</evidence>
<dbReference type="EMBL" id="OW152814">
    <property type="protein sequence ID" value="CAH2049959.1"/>
    <property type="molecule type" value="Genomic_DNA"/>
</dbReference>
<feature type="region of interest" description="Disordered" evidence="1">
    <location>
        <begin position="57"/>
        <end position="77"/>
    </location>
</feature>
<gene>
    <name evidence="3" type="ORF">IPOD504_LOCUS7129</name>
</gene>
<organism evidence="3 4">
    <name type="scientific">Iphiclides podalirius</name>
    <name type="common">scarce swallowtail</name>
    <dbReference type="NCBI Taxonomy" id="110791"/>
    <lineage>
        <taxon>Eukaryota</taxon>
        <taxon>Metazoa</taxon>
        <taxon>Ecdysozoa</taxon>
        <taxon>Arthropoda</taxon>
        <taxon>Hexapoda</taxon>
        <taxon>Insecta</taxon>
        <taxon>Pterygota</taxon>
        <taxon>Neoptera</taxon>
        <taxon>Endopterygota</taxon>
        <taxon>Lepidoptera</taxon>
        <taxon>Glossata</taxon>
        <taxon>Ditrysia</taxon>
        <taxon>Papilionoidea</taxon>
        <taxon>Papilionidae</taxon>
        <taxon>Papilioninae</taxon>
        <taxon>Iphiclides</taxon>
    </lineage>
</organism>
<feature type="compositionally biased region" description="Polar residues" evidence="1">
    <location>
        <begin position="57"/>
        <end position="71"/>
    </location>
</feature>
<name>A0ABN8IB69_9NEOP</name>
<protein>
    <submittedName>
        <fullName evidence="3">Uncharacterized protein</fullName>
    </submittedName>
</protein>
<keyword evidence="4" id="KW-1185">Reference proteome</keyword>
<feature type="chain" id="PRO_5046373253" evidence="2">
    <location>
        <begin position="20"/>
        <end position="77"/>
    </location>
</feature>
<keyword evidence="2" id="KW-0732">Signal</keyword>
<feature type="signal peptide" evidence="2">
    <location>
        <begin position="1"/>
        <end position="19"/>
    </location>
</feature>
<proteinExistence type="predicted"/>
<evidence type="ECO:0000256" key="2">
    <source>
        <dbReference type="SAM" id="SignalP"/>
    </source>
</evidence>
<sequence length="77" mass="8470">MRTLLLLSLFVFTICVSIAAPQSRLQLSSDAEGKPYVEEVVVESVLHVRSPSIARNSRANTKTNLQNGSKITENKIV</sequence>
<evidence type="ECO:0000256" key="1">
    <source>
        <dbReference type="SAM" id="MobiDB-lite"/>
    </source>
</evidence>
<dbReference type="Proteomes" id="UP000837857">
    <property type="component" value="Chromosome 2"/>
</dbReference>
<accession>A0ABN8IB69</accession>
<reference evidence="3" key="1">
    <citation type="submission" date="2022-03" db="EMBL/GenBank/DDBJ databases">
        <authorList>
            <person name="Martin H S."/>
        </authorList>
    </citation>
    <scope>NUCLEOTIDE SEQUENCE</scope>
</reference>
<evidence type="ECO:0000313" key="4">
    <source>
        <dbReference type="Proteomes" id="UP000837857"/>
    </source>
</evidence>